<reference evidence="2 3" key="1">
    <citation type="submission" date="2019-03" db="EMBL/GenBank/DDBJ databases">
        <title>Genomic Encyclopedia of Type Strains, Phase IV (KMG-IV): sequencing the most valuable type-strain genomes for metagenomic binning, comparative biology and taxonomic classification.</title>
        <authorList>
            <person name="Goeker M."/>
        </authorList>
    </citation>
    <scope>NUCLEOTIDE SEQUENCE [LARGE SCALE GENOMIC DNA]</scope>
    <source>
        <strain evidence="2 3">DSM 23344</strain>
    </source>
</reference>
<dbReference type="Pfam" id="PF04325">
    <property type="entry name" value="DUF465"/>
    <property type="match status" value="1"/>
</dbReference>
<accession>A0A4R2KE43</accession>
<keyword evidence="3" id="KW-1185">Reference proteome</keyword>
<evidence type="ECO:0000256" key="1">
    <source>
        <dbReference type="SAM" id="MobiDB-lite"/>
    </source>
</evidence>
<sequence>MRWPPGNGQGPDSLTPAANEVMTPEMRLRQLQARHRALDNKISEMQGFPYQNHILLQRLKKEKLRLKDCIAQLKDEIIPDLDA</sequence>
<protein>
    <recommendedName>
        <fullName evidence="4">DUF465 domain-containing protein</fullName>
    </recommendedName>
</protein>
<dbReference type="InterPro" id="IPR007420">
    <property type="entry name" value="DUF465"/>
</dbReference>
<dbReference type="Gene3D" id="6.10.280.50">
    <property type="match status" value="1"/>
</dbReference>
<proteinExistence type="predicted"/>
<evidence type="ECO:0000313" key="2">
    <source>
        <dbReference type="EMBL" id="TCO70437.1"/>
    </source>
</evidence>
<dbReference type="AlphaFoldDB" id="A0A4R2KE43"/>
<dbReference type="EMBL" id="SLWX01000026">
    <property type="protein sequence ID" value="TCO70437.1"/>
    <property type="molecule type" value="Genomic_DNA"/>
</dbReference>
<dbReference type="Proteomes" id="UP000294980">
    <property type="component" value="Unassembled WGS sequence"/>
</dbReference>
<evidence type="ECO:0008006" key="4">
    <source>
        <dbReference type="Google" id="ProtNLM"/>
    </source>
</evidence>
<dbReference type="InterPro" id="IPR038444">
    <property type="entry name" value="DUF465_sf"/>
</dbReference>
<dbReference type="RefSeq" id="WP_117318837.1">
    <property type="nucleotide sequence ID" value="NZ_QQSW01000015.1"/>
</dbReference>
<comment type="caution">
    <text evidence="2">The sequence shown here is derived from an EMBL/GenBank/DDBJ whole genome shotgun (WGS) entry which is preliminary data.</text>
</comment>
<organism evidence="2 3">
    <name type="scientific">Chromatocurvus halotolerans</name>
    <dbReference type="NCBI Taxonomy" id="1132028"/>
    <lineage>
        <taxon>Bacteria</taxon>
        <taxon>Pseudomonadati</taxon>
        <taxon>Pseudomonadota</taxon>
        <taxon>Gammaproteobacteria</taxon>
        <taxon>Cellvibrionales</taxon>
        <taxon>Halieaceae</taxon>
        <taxon>Chromatocurvus</taxon>
    </lineage>
</organism>
<gene>
    <name evidence="2" type="ORF">EV688_12611</name>
</gene>
<feature type="region of interest" description="Disordered" evidence="1">
    <location>
        <begin position="1"/>
        <end position="20"/>
    </location>
</feature>
<evidence type="ECO:0000313" key="3">
    <source>
        <dbReference type="Proteomes" id="UP000294980"/>
    </source>
</evidence>
<name>A0A4R2KE43_9GAMM</name>